<protein>
    <recommendedName>
        <fullName evidence="3">ATP-binding protein</fullName>
    </recommendedName>
</protein>
<reference evidence="2" key="1">
    <citation type="submission" date="2019-09" db="EMBL/GenBank/DDBJ databases">
        <title>Characterisation of the sponge microbiome using genome-centric metagenomics.</title>
        <authorList>
            <person name="Engelberts J.P."/>
            <person name="Robbins S.J."/>
            <person name="De Goeij J.M."/>
            <person name="Aranda M."/>
            <person name="Bell S.C."/>
            <person name="Webster N.S."/>
        </authorList>
    </citation>
    <scope>NUCLEOTIDE SEQUENCE</scope>
    <source>
        <strain evidence="2">SB0662_bin_9</strain>
    </source>
</reference>
<feature type="region of interest" description="Disordered" evidence="1">
    <location>
        <begin position="439"/>
        <end position="460"/>
    </location>
</feature>
<dbReference type="AlphaFoldDB" id="A0A6B1DWJ9"/>
<dbReference type="Gene3D" id="3.30.565.10">
    <property type="entry name" value="Histidine kinase-like ATPase, C-terminal domain"/>
    <property type="match status" value="1"/>
</dbReference>
<dbReference type="Pfam" id="PF13589">
    <property type="entry name" value="HATPase_c_3"/>
    <property type="match status" value="1"/>
</dbReference>
<name>A0A6B1DWJ9_9CHLR</name>
<dbReference type="InterPro" id="IPR036890">
    <property type="entry name" value="HATPase_C_sf"/>
</dbReference>
<sequence length="624" mass="70986">MEDQFDDLLNADRSLFPGSFTIRAIRDSRYHNTAYAIAELIDNSIEADAERVELLCMEQAEVVTSRKSRRVSEIGVLDNGSGMDRMTLLEALKFGGGDRPRSTTGVGRIGKYGMGLPTSSMSQCTKVDVWTWQDGLNSVWHSSLDADKIEGGDHQVPIPDRDIPIPDRWLQAGSDNIFQHRTGTLVVWSNLDKVQWKTGNTIIDHTSREIGRIHRIFIDADMTRIRTATFLVNRPSEPILDTIVVVNDPLYLLSPTSVPDEPWDSVPMFKQWGESRYYPVTVDGKDETIEVKYSIVKPEALKTAIVTQNPGATPRGRHARHNIGVSVIREDREIVLEDAFLREGGSAENPQNRWWGCEVHFRPSCDELFGVDHNKQMVANFTQAAKTLARDDRARQVVLDEMGVEDDDPIYTIVSDIRDQTRAMMENIRQMFAQRRKIDRTKDDKKTPEGKAVKTQTDADRDAIESGIEQKTRTDVDREEIAIDQRVAGLTEQFIASGQSEDEAQELAKMLVEDDLSYLFQPAQLDGYQMFNVRSHQGVLHINLNTDHPIYDLISHVEDRLNTESDESDPAFQAIVALRLLLSSWARMEDQTQSREDRARIQYIAMTWGRQVDKVINQLRERET</sequence>
<evidence type="ECO:0000256" key="1">
    <source>
        <dbReference type="SAM" id="MobiDB-lite"/>
    </source>
</evidence>
<accession>A0A6B1DWJ9</accession>
<proteinExistence type="predicted"/>
<organism evidence="2">
    <name type="scientific">Caldilineaceae bacterium SB0662_bin_9</name>
    <dbReference type="NCBI Taxonomy" id="2605258"/>
    <lineage>
        <taxon>Bacteria</taxon>
        <taxon>Bacillati</taxon>
        <taxon>Chloroflexota</taxon>
        <taxon>Caldilineae</taxon>
        <taxon>Caldilineales</taxon>
        <taxon>Caldilineaceae</taxon>
    </lineage>
</organism>
<gene>
    <name evidence="2" type="ORF">F4Y08_15595</name>
</gene>
<evidence type="ECO:0008006" key="3">
    <source>
        <dbReference type="Google" id="ProtNLM"/>
    </source>
</evidence>
<dbReference type="SUPFAM" id="SSF55874">
    <property type="entry name" value="ATPase domain of HSP90 chaperone/DNA topoisomerase II/histidine kinase"/>
    <property type="match status" value="1"/>
</dbReference>
<evidence type="ECO:0000313" key="2">
    <source>
        <dbReference type="EMBL" id="MYD91731.1"/>
    </source>
</evidence>
<feature type="compositionally biased region" description="Basic and acidic residues" evidence="1">
    <location>
        <begin position="440"/>
        <end position="460"/>
    </location>
</feature>
<dbReference type="EMBL" id="VXPY01000111">
    <property type="protein sequence ID" value="MYD91731.1"/>
    <property type="molecule type" value="Genomic_DNA"/>
</dbReference>
<comment type="caution">
    <text evidence="2">The sequence shown here is derived from an EMBL/GenBank/DDBJ whole genome shotgun (WGS) entry which is preliminary data.</text>
</comment>